<sequence length="301" mass="33301">MYDHLYVGVRNINDSLKLWHDILGFSLSYRPASDCRALETLWALKPNAINGLVLLETPSAPSGRVMLVDFTEHSQSVRHGAQTFDLCPKNLDINVVNFHDRVAELKAAGYTLRSEPVHYAIDKLDVWEVQVAGCDDVNVVLTEIVGETLALTPRQFGGITSVVTIVENIYKEAEFYTALGFDMLDSHCLKGPDIEKMIGLPKGASLTMQLLGEASHRFGRAELIKYEKVEGNNLYPKAAPPAIGFFRGAVVVSDLKKCINNLSIENITDVAPMEMDYLDQKFLAITLSTPSGFIIDILQPC</sequence>
<name>A0A1E7Q6E6_9GAMM</name>
<evidence type="ECO:0000259" key="1">
    <source>
        <dbReference type="PROSITE" id="PS51819"/>
    </source>
</evidence>
<organism evidence="2 3">
    <name type="scientific">Rheinheimera salexigens</name>
    <dbReference type="NCBI Taxonomy" id="1628148"/>
    <lineage>
        <taxon>Bacteria</taxon>
        <taxon>Pseudomonadati</taxon>
        <taxon>Pseudomonadota</taxon>
        <taxon>Gammaproteobacteria</taxon>
        <taxon>Chromatiales</taxon>
        <taxon>Chromatiaceae</taxon>
        <taxon>Rheinheimera</taxon>
    </lineage>
</organism>
<keyword evidence="3" id="KW-1185">Reference proteome</keyword>
<dbReference type="Gene3D" id="3.10.180.10">
    <property type="entry name" value="2,3-Dihydroxybiphenyl 1,2-Dioxygenase, domain 1"/>
    <property type="match status" value="2"/>
</dbReference>
<comment type="caution">
    <text evidence="2">The sequence shown here is derived from an EMBL/GenBank/DDBJ whole genome shotgun (WGS) entry which is preliminary data.</text>
</comment>
<protein>
    <recommendedName>
        <fullName evidence="1">VOC domain-containing protein</fullName>
    </recommendedName>
</protein>
<gene>
    <name evidence="2" type="ORF">BI198_09195</name>
</gene>
<evidence type="ECO:0000313" key="2">
    <source>
        <dbReference type="EMBL" id="OEY69716.1"/>
    </source>
</evidence>
<dbReference type="RefSeq" id="WP_070049286.1">
    <property type="nucleotide sequence ID" value="NZ_CBCSDO010000004.1"/>
</dbReference>
<accession>A0A1E7Q6E6</accession>
<dbReference type="Proteomes" id="UP000242258">
    <property type="component" value="Unassembled WGS sequence"/>
</dbReference>
<dbReference type="SUPFAM" id="SSF54593">
    <property type="entry name" value="Glyoxalase/Bleomycin resistance protein/Dihydroxybiphenyl dioxygenase"/>
    <property type="match status" value="1"/>
</dbReference>
<feature type="domain" description="VOC" evidence="1">
    <location>
        <begin position="1"/>
        <end position="147"/>
    </location>
</feature>
<dbReference type="InterPro" id="IPR029068">
    <property type="entry name" value="Glyas_Bleomycin-R_OHBP_Dase"/>
</dbReference>
<dbReference type="OrthoDB" id="5722461at2"/>
<evidence type="ECO:0000313" key="3">
    <source>
        <dbReference type="Proteomes" id="UP000242258"/>
    </source>
</evidence>
<dbReference type="PROSITE" id="PS51819">
    <property type="entry name" value="VOC"/>
    <property type="match status" value="1"/>
</dbReference>
<proteinExistence type="predicted"/>
<reference evidence="3" key="1">
    <citation type="submission" date="2016-09" db="EMBL/GenBank/DDBJ databases">
        <authorList>
            <person name="Wan X."/>
            <person name="Hou S."/>
        </authorList>
    </citation>
    <scope>NUCLEOTIDE SEQUENCE [LARGE SCALE GENOMIC DNA]</scope>
    <source>
        <strain evidence="3">KH87</strain>
    </source>
</reference>
<dbReference type="AlphaFoldDB" id="A0A1E7Q6E6"/>
<dbReference type="InterPro" id="IPR037523">
    <property type="entry name" value="VOC_core"/>
</dbReference>
<dbReference type="EMBL" id="MKEK01000001">
    <property type="protein sequence ID" value="OEY69716.1"/>
    <property type="molecule type" value="Genomic_DNA"/>
</dbReference>